<comment type="subcellular location">
    <subcellularLocation>
        <location evidence="1">Membrane</location>
        <topology evidence="1">Multi-pass membrane protein</topology>
    </subcellularLocation>
</comment>
<evidence type="ECO:0000256" key="2">
    <source>
        <dbReference type="ARBA" id="ARBA00022448"/>
    </source>
</evidence>
<protein>
    <submittedName>
        <fullName evidence="7">Uncharacterized protein</fullName>
    </submittedName>
</protein>
<dbReference type="Proteomes" id="UP000663854">
    <property type="component" value="Unassembled WGS sequence"/>
</dbReference>
<keyword evidence="2" id="KW-0813">Transport</keyword>
<feature type="transmembrane region" description="Helical" evidence="6">
    <location>
        <begin position="156"/>
        <end position="176"/>
    </location>
</feature>
<dbReference type="PANTHER" id="PTHR43791">
    <property type="entry name" value="PERMEASE-RELATED"/>
    <property type="match status" value="1"/>
</dbReference>
<organism evidence="7 9">
    <name type="scientific">Rotaria sordida</name>
    <dbReference type="NCBI Taxonomy" id="392033"/>
    <lineage>
        <taxon>Eukaryota</taxon>
        <taxon>Metazoa</taxon>
        <taxon>Spiralia</taxon>
        <taxon>Gnathifera</taxon>
        <taxon>Rotifera</taxon>
        <taxon>Eurotatoria</taxon>
        <taxon>Bdelloidea</taxon>
        <taxon>Philodinida</taxon>
        <taxon>Philodinidae</taxon>
        <taxon>Rotaria</taxon>
    </lineage>
</organism>
<dbReference type="Proteomes" id="UP000663870">
    <property type="component" value="Unassembled WGS sequence"/>
</dbReference>
<keyword evidence="10" id="KW-1185">Reference proteome</keyword>
<dbReference type="PANTHER" id="PTHR43791:SF36">
    <property type="entry name" value="TRANSPORTER, PUTATIVE (AFU_ORTHOLOGUE AFUA_6G08340)-RELATED"/>
    <property type="match status" value="1"/>
</dbReference>
<evidence type="ECO:0000256" key="1">
    <source>
        <dbReference type="ARBA" id="ARBA00004141"/>
    </source>
</evidence>
<evidence type="ECO:0000313" key="9">
    <source>
        <dbReference type="Proteomes" id="UP000663854"/>
    </source>
</evidence>
<keyword evidence="4 6" id="KW-1133">Transmembrane helix</keyword>
<dbReference type="EMBL" id="CAJNOH010001457">
    <property type="protein sequence ID" value="CAF1219730.1"/>
    <property type="molecule type" value="Genomic_DNA"/>
</dbReference>
<feature type="transmembrane region" description="Helical" evidence="6">
    <location>
        <begin position="62"/>
        <end position="79"/>
    </location>
</feature>
<evidence type="ECO:0000256" key="4">
    <source>
        <dbReference type="ARBA" id="ARBA00022989"/>
    </source>
</evidence>
<evidence type="ECO:0000256" key="3">
    <source>
        <dbReference type="ARBA" id="ARBA00022692"/>
    </source>
</evidence>
<proteinExistence type="predicted"/>
<dbReference type="AlphaFoldDB" id="A0A814XS97"/>
<comment type="caution">
    <text evidence="7">The sequence shown here is derived from an EMBL/GenBank/DDBJ whole genome shotgun (WGS) entry which is preliminary data.</text>
</comment>
<dbReference type="EMBL" id="CAJNOL010002427">
    <property type="protein sequence ID" value="CAF1499473.1"/>
    <property type="molecule type" value="Genomic_DNA"/>
</dbReference>
<evidence type="ECO:0000313" key="7">
    <source>
        <dbReference type="EMBL" id="CAF1219730.1"/>
    </source>
</evidence>
<name>A0A814XS97_9BILA</name>
<reference evidence="7" key="1">
    <citation type="submission" date="2021-02" db="EMBL/GenBank/DDBJ databases">
        <authorList>
            <person name="Nowell W R."/>
        </authorList>
    </citation>
    <scope>NUCLEOTIDE SEQUENCE</scope>
</reference>
<accession>A0A814XS97</accession>
<evidence type="ECO:0000256" key="6">
    <source>
        <dbReference type="SAM" id="Phobius"/>
    </source>
</evidence>
<evidence type="ECO:0000313" key="10">
    <source>
        <dbReference type="Proteomes" id="UP000663870"/>
    </source>
</evidence>
<sequence>MTNEQLQSSTVLLVSDNNDENHELVGLKLKHFQDEPSVNIVNGILVNDTNDDPKDKKLLRKLDLYIIPTMTLLYLLSFLDRVLLNQACFQESTTIYEAGIKDVKFRGVDFPSDRPKFLTESECNRVIVCLRTDAGPGAGEHFSWAQVGSTFLDWKLYVWSLCGITITIPFLSLGFFSPTIIANLGFVTYQA</sequence>
<evidence type="ECO:0000256" key="5">
    <source>
        <dbReference type="ARBA" id="ARBA00023136"/>
    </source>
</evidence>
<dbReference type="GO" id="GO:0016020">
    <property type="term" value="C:membrane"/>
    <property type="evidence" value="ECO:0007669"/>
    <property type="project" value="UniProtKB-SubCell"/>
</dbReference>
<evidence type="ECO:0000313" key="8">
    <source>
        <dbReference type="EMBL" id="CAF1499473.1"/>
    </source>
</evidence>
<gene>
    <name evidence="8" type="ORF">JXQ802_LOCUS40337</name>
    <name evidence="7" type="ORF">PYM288_LOCUS25810</name>
</gene>
<dbReference type="GO" id="GO:0022857">
    <property type="term" value="F:transmembrane transporter activity"/>
    <property type="evidence" value="ECO:0007669"/>
    <property type="project" value="TreeGrafter"/>
</dbReference>
<keyword evidence="3 6" id="KW-0812">Transmembrane</keyword>
<keyword evidence="5 6" id="KW-0472">Membrane</keyword>